<gene>
    <name evidence="1" type="ORF">D9T18_02160</name>
</gene>
<evidence type="ECO:0000313" key="2">
    <source>
        <dbReference type="Proteomes" id="UP000279995"/>
    </source>
</evidence>
<accession>A0AAD0TXT3</accession>
<sequence>MFLIMSGAYIGQELQSEFGRIPPSFLPLGNRRLFLHQLKLAPKGVRIYLTVPESYKVSRTDLELLKANEVEVLPLADNLTLGESLITALNLSEHTFNEPLHVLFGDTLFKKLPQGDNFASLSTVEENYHWAVATENDNDWLQLAQGQLDINGCQIINGYFKFSQPRELLRAITKSNWNFLTGLNYYKTQTDFEGYLAKDWLDFGHVNTYYSSKANFTTQRAFNDLKITPNWIEKSSSKDIKIAAESNWFATLPFSLRNYIPQYLGERNHEGRTSYRLEYLHNTALNELYVFSELPKKVWKRILTECVGFLKACSQEKAPIEAAINALPELFGTKTDQRLAEFCNIRGYDQDKIWIYAGVKASIKDVLSLSNKNLPTDNHSNSVLHGDFCFSNILYDFRANRIKTIDPRGLTTDSELSIYGHVYYDIAKLAHSIIGLYDWIIAGYYTVDLKNTDIELSIDTNNKQQSIQAFFIQLIEQEFSISEKQVIAMQIQLFLSMLPLHSDDTKRQDALFANAFRLHKKLKELE</sequence>
<dbReference type="Proteomes" id="UP000279995">
    <property type="component" value="Chromosome I"/>
</dbReference>
<dbReference type="SUPFAM" id="SSF56112">
    <property type="entry name" value="Protein kinase-like (PK-like)"/>
    <property type="match status" value="1"/>
</dbReference>
<dbReference type="AlphaFoldDB" id="A0AAD0TXT3"/>
<dbReference type="InterPro" id="IPR011009">
    <property type="entry name" value="Kinase-like_dom_sf"/>
</dbReference>
<evidence type="ECO:0000313" key="1">
    <source>
        <dbReference type="EMBL" id="AYM85581.1"/>
    </source>
</evidence>
<protein>
    <submittedName>
        <fullName evidence="1">Capsular biosynthesis protein</fullName>
    </submittedName>
</protein>
<proteinExistence type="predicted"/>
<reference evidence="1 2" key="1">
    <citation type="submission" date="2018-10" db="EMBL/GenBank/DDBJ databases">
        <title>Complete Genome Sequence and Transcriptomic Profiles of a Marine Bacterium, Pseudoalteromonas agarivorans Hao 2018.</title>
        <authorList>
            <person name="Hao L."/>
        </authorList>
    </citation>
    <scope>NUCLEOTIDE SEQUENCE [LARGE SCALE GENOMIC DNA]</scope>
    <source>
        <strain evidence="1 2">Hao 2018</strain>
    </source>
</reference>
<name>A0AAD0TXT3_9GAMM</name>
<organism evidence="1 2">
    <name type="scientific">Pseudoalteromonas agarivorans</name>
    <dbReference type="NCBI Taxonomy" id="176102"/>
    <lineage>
        <taxon>Bacteria</taxon>
        <taxon>Pseudomonadati</taxon>
        <taxon>Pseudomonadota</taxon>
        <taxon>Gammaproteobacteria</taxon>
        <taxon>Alteromonadales</taxon>
        <taxon>Pseudoalteromonadaceae</taxon>
        <taxon>Pseudoalteromonas</taxon>
    </lineage>
</organism>
<dbReference type="EMBL" id="CP033065">
    <property type="protein sequence ID" value="AYM85581.1"/>
    <property type="molecule type" value="Genomic_DNA"/>
</dbReference>
<dbReference type="RefSeq" id="WP_121636944.1">
    <property type="nucleotide sequence ID" value="NZ_CP033065.1"/>
</dbReference>